<comment type="caution">
    <text evidence="2">The sequence shown here is derived from an EMBL/GenBank/DDBJ whole genome shotgun (WGS) entry which is preliminary data.</text>
</comment>
<evidence type="ECO:0000256" key="1">
    <source>
        <dbReference type="SAM" id="SignalP"/>
    </source>
</evidence>
<dbReference type="Proteomes" id="UP000248314">
    <property type="component" value="Unassembled WGS sequence"/>
</dbReference>
<evidence type="ECO:0000313" key="2">
    <source>
        <dbReference type="EMBL" id="PXX21726.1"/>
    </source>
</evidence>
<gene>
    <name evidence="2" type="ORF">EJ73_01504</name>
</gene>
<reference evidence="2 3" key="1">
    <citation type="submission" date="2018-05" db="EMBL/GenBank/DDBJ databases">
        <title>Genomic Encyclopedia of Type Strains, Phase I: the one thousand microbial genomes (KMG-I) project.</title>
        <authorList>
            <person name="Kyrpides N."/>
        </authorList>
    </citation>
    <scope>NUCLEOTIDE SEQUENCE [LARGE SCALE GENOMIC DNA]</scope>
    <source>
        <strain evidence="2 3">DSM 15611</strain>
    </source>
</reference>
<dbReference type="InterPro" id="IPR011250">
    <property type="entry name" value="OMP/PagP_B-barrel"/>
</dbReference>
<feature type="signal peptide" evidence="1">
    <location>
        <begin position="1"/>
        <end position="20"/>
    </location>
</feature>
<dbReference type="RefSeq" id="WP_110370246.1">
    <property type="nucleotide sequence ID" value="NZ_QJJX01000016.1"/>
</dbReference>
<dbReference type="EMBL" id="QJJX01000016">
    <property type="protein sequence ID" value="PXX21726.1"/>
    <property type="molecule type" value="Genomic_DNA"/>
</dbReference>
<dbReference type="STRING" id="1122991.GCA_000613445_02915"/>
<name>A0A318HXD4_9BACT</name>
<feature type="chain" id="PRO_5016445434" evidence="1">
    <location>
        <begin position="21"/>
        <end position="1460"/>
    </location>
</feature>
<accession>A0A318HXD4</accession>
<proteinExistence type="predicted"/>
<sequence>MKKRILVVMFAGLLPLCASAWASSHPVNKRFYISEPDSIVKQDSVKMDLEDLENLLPDSVLETKQDSVVGVPRPRGYNGLRFVLDKRHRYAGDHFLDSLIFSHTYVTLGGGASLFLPNDKFSYTPIANLHVGIARELSPMSTIRIFAEKSWGFTKSSLGFSSTTTYSAWGGGIDYMFNFSNYLMGNRPDRPLNVSGTIGVGVQKASLGATENTFVPYYAETSGLSYNARFGMQFKIATSPHASLAFEPYMRLATRTHDLVKGTDFESLDLAYGINMSYIWYLWPNLSSEKDKGIFLKRFADSERLFLEEYRKKPWRKPFFFEYNIGAAFHNRTELPIMSTLGWSSNVYMGWWLSSAIGLRAGFHVSNADWADRPVNRGINTRSMIGSRGVVLDMLFNPLGFTRKYNWDSNVGFNLFAGYEYGQQKLANEWHYGSYSGNYVSYRTGAQVWMKLCNDLRLNIEPSYSFVELYNASNVKERKQYDELGLKLGLAVLFRDKAHREKLLIPADSVPVSMRMSPNRGFFLGLGFGWNTMVKAWRYTGGDNLALKNAEFFAGYNFNTLHGFRISAEYLGDRLHELNDLSNGLNNQNLQNMMLSLDYQFNIMNAFAGYNPYRRWNVYLYGGPTWARGDAKQLAFNFGGMLTYSLTSSLALFYNHTVYRMPKDRYETNQIYGNDGTYVNSLNVGVLYTINQPIRDVLLGLSHLTKSDYSRQPLTFEYSIGPSWYDNLPISKGSSLGYTANTYLGLWLNSAIGMRGGIHISNADWSHDLNEARKNQLGLLAGTVDLLFNPLGIRSKYDWNMPFGFNLFMGTGLGKIRFVTSRKTAYETKFHEYRFGAQLWVKMADDLRFNIEPTFSRMKGFDHGRVAKHVDELALKLGVAMILRDKSDKEKNVELDSATQARARSPYGFFFGAGLGWNTTVHTWRHTGRGFEFLKNGHVFAGYNLNEYHGVRLSGEYLYDYVWTDFNAPGRYEKQEFKNTLLSLDYQFNVLNAITGFRPGRRWDASLYLGPSLALGEQGTNWGWNFGGILSYQLTKNLSLFYSHTVYRMGKDRYKTAQVYRTPGTYVNSLSVGVLYNMNGSLRDALSSLACDYHHQPLTFEYAVGPTWFNNFNVSKNASMGFTANANIGWWLNSAIGLRGGIQVSNADWTNDPLEECRYQVGLYAGTLDLMLNPFGIMKNYDWNSTAGINLFAGAGTGGIKFVTNRTKAVENSINQWRFGTQIWLKLTNNLRFNIEPTYTLIRGFEKLQSVEKTNELSLKFGLSLLLGEKQDKKQEVTPTDENTVEYNPVTGFYAAAGGGWNTTVHTWRYRGQEYSFFKNGLVFLGYKLNGCHGIRVSAEYLQDKVWEKTGGRLEAVEFNNTLFSLDYNFHILNAFAGVNPARRYDVSLYVGPSYVMSKAGNGLAWNVGGIISYNVSPKMALFYSHTIYRMDSKQYPSVQVYTKPGTFVNSLNVGLQYKF</sequence>
<organism evidence="2 3">
    <name type="scientific">Hoylesella shahii DSM 15611 = JCM 12083</name>
    <dbReference type="NCBI Taxonomy" id="1122991"/>
    <lineage>
        <taxon>Bacteria</taxon>
        <taxon>Pseudomonadati</taxon>
        <taxon>Bacteroidota</taxon>
        <taxon>Bacteroidia</taxon>
        <taxon>Bacteroidales</taxon>
        <taxon>Prevotellaceae</taxon>
        <taxon>Hoylesella</taxon>
    </lineage>
</organism>
<dbReference type="SUPFAM" id="SSF56925">
    <property type="entry name" value="OMPA-like"/>
    <property type="match status" value="4"/>
</dbReference>
<protein>
    <submittedName>
        <fullName evidence="2">Uncharacterized protein</fullName>
    </submittedName>
</protein>
<evidence type="ECO:0000313" key="3">
    <source>
        <dbReference type="Proteomes" id="UP000248314"/>
    </source>
</evidence>
<keyword evidence="1" id="KW-0732">Signal</keyword>
<keyword evidence="3" id="KW-1185">Reference proteome</keyword>